<dbReference type="InParanoid" id="A0A165EMP7"/>
<organism evidence="3 4">
    <name type="scientific">Calocera cornea HHB12733</name>
    <dbReference type="NCBI Taxonomy" id="1353952"/>
    <lineage>
        <taxon>Eukaryota</taxon>
        <taxon>Fungi</taxon>
        <taxon>Dikarya</taxon>
        <taxon>Basidiomycota</taxon>
        <taxon>Agaricomycotina</taxon>
        <taxon>Dacrymycetes</taxon>
        <taxon>Dacrymycetales</taxon>
        <taxon>Dacrymycetaceae</taxon>
        <taxon>Calocera</taxon>
    </lineage>
</organism>
<reference evidence="3 4" key="1">
    <citation type="journal article" date="2016" name="Mol. Biol. Evol.">
        <title>Comparative Genomics of Early-Diverging Mushroom-Forming Fungi Provides Insights into the Origins of Lignocellulose Decay Capabilities.</title>
        <authorList>
            <person name="Nagy L.G."/>
            <person name="Riley R."/>
            <person name="Tritt A."/>
            <person name="Adam C."/>
            <person name="Daum C."/>
            <person name="Floudas D."/>
            <person name="Sun H."/>
            <person name="Yadav J.S."/>
            <person name="Pangilinan J."/>
            <person name="Larsson K.H."/>
            <person name="Matsuura K."/>
            <person name="Barry K."/>
            <person name="Labutti K."/>
            <person name="Kuo R."/>
            <person name="Ohm R.A."/>
            <person name="Bhattacharya S.S."/>
            <person name="Shirouzu T."/>
            <person name="Yoshinaga Y."/>
            <person name="Martin F.M."/>
            <person name="Grigoriev I.V."/>
            <person name="Hibbett D.S."/>
        </authorList>
    </citation>
    <scope>NUCLEOTIDE SEQUENCE [LARGE SCALE GENOMIC DNA]</scope>
    <source>
        <strain evidence="3 4">HHB12733</strain>
    </source>
</reference>
<feature type="region of interest" description="Disordered" evidence="1">
    <location>
        <begin position="135"/>
        <end position="158"/>
    </location>
</feature>
<evidence type="ECO:0000313" key="3">
    <source>
        <dbReference type="EMBL" id="KZT55170.1"/>
    </source>
</evidence>
<sequence length="158" mass="17115">MLLSTAALSLVVLLCAIVFLAFGILLFVRWLRTKIPDDPAGVSPRTLEALNYRGTHCAPTRMELRELGAAREHGVRRQPEPPMDGEQLPSYQAAAKDAVPPLDLAHTPPIEPPPLAISNGNPIATLPPAVIHAAPPVYEDNPWSGRWPARLGGDGRER</sequence>
<dbReference type="Proteomes" id="UP000076842">
    <property type="component" value="Unassembled WGS sequence"/>
</dbReference>
<gene>
    <name evidence="3" type="ORF">CALCODRAFT_498995</name>
</gene>
<proteinExistence type="predicted"/>
<dbReference type="EMBL" id="KV424000">
    <property type="protein sequence ID" value="KZT55170.1"/>
    <property type="molecule type" value="Genomic_DNA"/>
</dbReference>
<keyword evidence="2" id="KW-0812">Transmembrane</keyword>
<evidence type="ECO:0000256" key="1">
    <source>
        <dbReference type="SAM" id="MobiDB-lite"/>
    </source>
</evidence>
<name>A0A165EMP7_9BASI</name>
<dbReference type="AlphaFoldDB" id="A0A165EMP7"/>
<keyword evidence="4" id="KW-1185">Reference proteome</keyword>
<feature type="transmembrane region" description="Helical" evidence="2">
    <location>
        <begin position="6"/>
        <end position="28"/>
    </location>
</feature>
<accession>A0A165EMP7</accession>
<keyword evidence="2" id="KW-0472">Membrane</keyword>
<keyword evidence="2" id="KW-1133">Transmembrane helix</keyword>
<evidence type="ECO:0000313" key="4">
    <source>
        <dbReference type="Proteomes" id="UP000076842"/>
    </source>
</evidence>
<evidence type="ECO:0000256" key="2">
    <source>
        <dbReference type="SAM" id="Phobius"/>
    </source>
</evidence>
<protein>
    <submittedName>
        <fullName evidence="3">Uncharacterized protein</fullName>
    </submittedName>
</protein>